<sequence>MLMAMLLSAAISDAPARPSLHDFTSEVDRILLSGRAMPRALLLDLDRLDRASDRFLAVIYLRRSGLLTGAEMPLERLLMGVAAPAAPPAPAHPISDTDNAD</sequence>
<dbReference type="Proteomes" id="UP000199344">
    <property type="component" value="Unassembled WGS sequence"/>
</dbReference>
<evidence type="ECO:0000313" key="2">
    <source>
        <dbReference type="Proteomes" id="UP000199344"/>
    </source>
</evidence>
<keyword evidence="2" id="KW-1185">Reference proteome</keyword>
<dbReference type="RefSeq" id="WP_143025639.1">
    <property type="nucleotide sequence ID" value="NZ_FNAH01000003.1"/>
</dbReference>
<protein>
    <submittedName>
        <fullName evidence="1">Uncharacterized protein</fullName>
    </submittedName>
</protein>
<gene>
    <name evidence="1" type="ORF">SAMN05421538_103171</name>
</gene>
<evidence type="ECO:0000313" key="1">
    <source>
        <dbReference type="EMBL" id="SDD98145.1"/>
    </source>
</evidence>
<reference evidence="1 2" key="1">
    <citation type="submission" date="2016-10" db="EMBL/GenBank/DDBJ databases">
        <authorList>
            <person name="de Groot N.N."/>
        </authorList>
    </citation>
    <scope>NUCLEOTIDE SEQUENCE [LARGE SCALE GENOMIC DNA]</scope>
    <source>
        <strain evidence="1 2">DSM 22220</strain>
    </source>
</reference>
<organism evidence="1 2">
    <name type="scientific">Paracoccus isoporae</name>
    <dbReference type="NCBI Taxonomy" id="591205"/>
    <lineage>
        <taxon>Bacteria</taxon>
        <taxon>Pseudomonadati</taxon>
        <taxon>Pseudomonadota</taxon>
        <taxon>Alphaproteobacteria</taxon>
        <taxon>Rhodobacterales</taxon>
        <taxon>Paracoccaceae</taxon>
        <taxon>Paracoccus</taxon>
    </lineage>
</organism>
<dbReference type="STRING" id="591205.SAMN05421538_103171"/>
<dbReference type="EMBL" id="FNAH01000003">
    <property type="protein sequence ID" value="SDD98145.1"/>
    <property type="molecule type" value="Genomic_DNA"/>
</dbReference>
<name>A0A1G6Z8D2_9RHOB</name>
<dbReference type="OrthoDB" id="7775120at2"/>
<accession>A0A1G6Z8D2</accession>
<dbReference type="AlphaFoldDB" id="A0A1G6Z8D2"/>
<proteinExistence type="predicted"/>